<dbReference type="InterPro" id="IPR038765">
    <property type="entry name" value="Papain-like_cys_pep_sf"/>
</dbReference>
<dbReference type="Proteomes" id="UP000031668">
    <property type="component" value="Unassembled WGS sequence"/>
</dbReference>
<evidence type="ECO:0000313" key="2">
    <source>
        <dbReference type="Proteomes" id="UP000031668"/>
    </source>
</evidence>
<name>A0A0C2MIB4_THEKT</name>
<protein>
    <submittedName>
        <fullName evidence="1">Uncharacterized protein</fullName>
    </submittedName>
</protein>
<proteinExistence type="predicted"/>
<organism evidence="1 2">
    <name type="scientific">Thelohanellus kitauei</name>
    <name type="common">Myxosporean</name>
    <dbReference type="NCBI Taxonomy" id="669202"/>
    <lineage>
        <taxon>Eukaryota</taxon>
        <taxon>Metazoa</taxon>
        <taxon>Cnidaria</taxon>
        <taxon>Myxozoa</taxon>
        <taxon>Myxosporea</taxon>
        <taxon>Bivalvulida</taxon>
        <taxon>Platysporina</taxon>
        <taxon>Myxobolidae</taxon>
        <taxon>Thelohanellus</taxon>
    </lineage>
</organism>
<dbReference type="AlphaFoldDB" id="A0A0C2MIB4"/>
<comment type="caution">
    <text evidence="1">The sequence shown here is derived from an EMBL/GenBank/DDBJ whole genome shotgun (WGS) entry which is preliminary data.</text>
</comment>
<dbReference type="EMBL" id="JWZT01005339">
    <property type="protein sequence ID" value="KII61406.1"/>
    <property type="molecule type" value="Genomic_DNA"/>
</dbReference>
<reference evidence="1 2" key="1">
    <citation type="journal article" date="2014" name="Genome Biol. Evol.">
        <title>The genome of the myxosporean Thelohanellus kitauei shows adaptations to nutrient acquisition within its fish host.</title>
        <authorList>
            <person name="Yang Y."/>
            <person name="Xiong J."/>
            <person name="Zhou Z."/>
            <person name="Huo F."/>
            <person name="Miao W."/>
            <person name="Ran C."/>
            <person name="Liu Y."/>
            <person name="Zhang J."/>
            <person name="Feng J."/>
            <person name="Wang M."/>
            <person name="Wang M."/>
            <person name="Wang L."/>
            <person name="Yao B."/>
        </authorList>
    </citation>
    <scope>NUCLEOTIDE SEQUENCE [LARGE SCALE GENOMIC DNA]</scope>
    <source>
        <strain evidence="1">Wuqing</strain>
    </source>
</reference>
<gene>
    <name evidence="1" type="ORF">RF11_12821</name>
</gene>
<accession>A0A0C2MIB4</accession>
<dbReference type="InterPro" id="IPR036985">
    <property type="entry name" value="Transglutaminase-like_sf"/>
</dbReference>
<keyword evidence="2" id="KW-1185">Reference proteome</keyword>
<dbReference type="SUPFAM" id="SSF54001">
    <property type="entry name" value="Cysteine proteinases"/>
    <property type="match status" value="1"/>
</dbReference>
<evidence type="ECO:0000313" key="1">
    <source>
        <dbReference type="EMBL" id="KII61406.1"/>
    </source>
</evidence>
<sequence length="456" mass="53216">MKSLSNLDQLQRSRSENVIRHFANGVNDVLGSGMITLTNDPKLVTYNLTNFCEHIFTNFISNEKTVIYGSEITLNITFCCLLRMIGIGCRLVTGFQTFSIFEKRDLPYIYDDNLSCLQIHDPRCDEHTWCLAFTNRNAYGFRNDDVSGWQYVDLTPHIKGNKPCGPVPIKCLFREIELPNKFLADIQVAEYLLKTNFRAYIWNRMKDCFCQLSVFCHVHPCLSQIHDSYSFEDLNQSIRAHDLSDYIKQDEKFECRVIPSPYIKSKRKLKSLPEITLVVELYSHTLTGRSLLFSDISKTLTIDFHTKIQKFLTLTPRINNSKYTDVLTLEYKFYNHSTNFGKFGQVSLYIKRIKLKLEYIGTNSDTNLKVIKLTCCFLHDFQMRDARFQINFDESNFERWEYESINPDETVSLITSTSIQFTERLFVTVKTHAFTKTFYKKVKNYPGQENILSQGL</sequence>
<dbReference type="Gene3D" id="3.90.260.10">
    <property type="entry name" value="Transglutaminase-like"/>
    <property type="match status" value="1"/>
</dbReference>